<dbReference type="NCBIfam" id="TIGR01549">
    <property type="entry name" value="HAD-SF-IA-v1"/>
    <property type="match status" value="1"/>
</dbReference>
<dbReference type="PANTHER" id="PTHR43611:SF3">
    <property type="entry name" value="FLAVIN MONONUCLEOTIDE HYDROLASE 1, CHLOROPLATIC"/>
    <property type="match status" value="1"/>
</dbReference>
<dbReference type="GO" id="GO:0016787">
    <property type="term" value="F:hydrolase activity"/>
    <property type="evidence" value="ECO:0007669"/>
    <property type="project" value="UniProtKB-KW"/>
</dbReference>
<keyword evidence="2" id="KW-1185">Reference proteome</keyword>
<evidence type="ECO:0000313" key="2">
    <source>
        <dbReference type="Proteomes" id="UP000186096"/>
    </source>
</evidence>
<dbReference type="SUPFAM" id="SSF56784">
    <property type="entry name" value="HAD-like"/>
    <property type="match status" value="1"/>
</dbReference>
<organism evidence="1 2">
    <name type="scientific">Microbispora rosea</name>
    <dbReference type="NCBI Taxonomy" id="58117"/>
    <lineage>
        <taxon>Bacteria</taxon>
        <taxon>Bacillati</taxon>
        <taxon>Actinomycetota</taxon>
        <taxon>Actinomycetes</taxon>
        <taxon>Streptosporangiales</taxon>
        <taxon>Streptosporangiaceae</taxon>
        <taxon>Microbispora</taxon>
    </lineage>
</organism>
<name>A0A1N6X5X8_9ACTN</name>
<accession>A0A1N6X5X8</accession>
<dbReference type="PRINTS" id="PR00413">
    <property type="entry name" value="HADHALOGNASE"/>
</dbReference>
<dbReference type="OrthoDB" id="3362560at2"/>
<dbReference type="EMBL" id="FTNI01000005">
    <property type="protein sequence ID" value="SIQ97758.1"/>
    <property type="molecule type" value="Genomic_DNA"/>
</dbReference>
<evidence type="ECO:0000313" key="1">
    <source>
        <dbReference type="EMBL" id="SIQ97758.1"/>
    </source>
</evidence>
<dbReference type="RefSeq" id="WP_076434090.1">
    <property type="nucleotide sequence ID" value="NZ_FTNI01000005.1"/>
</dbReference>
<proteinExistence type="predicted"/>
<dbReference type="PANTHER" id="PTHR43611">
    <property type="entry name" value="ALPHA-D-GLUCOSE 1-PHOSPHATE PHOSPHATASE"/>
    <property type="match status" value="1"/>
</dbReference>
<dbReference type="SFLD" id="SFLDS00003">
    <property type="entry name" value="Haloacid_Dehalogenase"/>
    <property type="match status" value="1"/>
</dbReference>
<dbReference type="InterPro" id="IPR036412">
    <property type="entry name" value="HAD-like_sf"/>
</dbReference>
<sequence length="208" mass="22186">MAARAFDAVLCDFDGVLKFQDFEEQAEIERAYGVEPGTVARVTGRSALVVPALTGLVTREEWLASAVPVLAGLVGSAARASALTADWLAARTWADEEVLALLTRARARVPVVLVSNATSELAAHLRELELHDAFDHVVSSYDVGVAKPDPRIFEIAAGHAGAPPERCLFVDDRAENVEAARVLGMTGVVYRAPADLEAALLPLFEEAP</sequence>
<dbReference type="Pfam" id="PF00702">
    <property type="entry name" value="Hydrolase"/>
    <property type="match status" value="1"/>
</dbReference>
<dbReference type="Proteomes" id="UP000186096">
    <property type="component" value="Unassembled WGS sequence"/>
</dbReference>
<dbReference type="STRING" id="58117.SAMN05421833_10529"/>
<dbReference type="InterPro" id="IPR006439">
    <property type="entry name" value="HAD-SF_hydro_IA"/>
</dbReference>
<dbReference type="NCBIfam" id="TIGR01509">
    <property type="entry name" value="HAD-SF-IA-v3"/>
    <property type="match status" value="1"/>
</dbReference>
<dbReference type="Gene3D" id="3.40.50.1000">
    <property type="entry name" value="HAD superfamily/HAD-like"/>
    <property type="match status" value="1"/>
</dbReference>
<dbReference type="AlphaFoldDB" id="A0A1N6X5X8"/>
<gene>
    <name evidence="1" type="ORF">SAMN05421833_10529</name>
</gene>
<dbReference type="SFLD" id="SFLDG01129">
    <property type="entry name" value="C1.5:_HAD__Beta-PGM__Phosphata"/>
    <property type="match status" value="1"/>
</dbReference>
<protein>
    <submittedName>
        <fullName evidence="1">Putative hydrolase of the HAD superfamily</fullName>
    </submittedName>
</protein>
<reference evidence="2" key="1">
    <citation type="submission" date="2017-01" db="EMBL/GenBank/DDBJ databases">
        <authorList>
            <person name="Varghese N."/>
            <person name="Submissions S."/>
        </authorList>
    </citation>
    <scope>NUCLEOTIDE SEQUENCE [LARGE SCALE GENOMIC DNA]</scope>
    <source>
        <strain evidence="2">ATCC 12950</strain>
    </source>
</reference>
<dbReference type="InterPro" id="IPR023214">
    <property type="entry name" value="HAD_sf"/>
</dbReference>
<keyword evidence="1" id="KW-0378">Hydrolase</keyword>